<evidence type="ECO:0000313" key="1">
    <source>
        <dbReference type="EMBL" id="MCW4629647.1"/>
    </source>
</evidence>
<reference evidence="1" key="1">
    <citation type="submission" date="2022-11" db="EMBL/GenBank/DDBJ databases">
        <title>Marinomonas sp. nov., isolated from marine algae.</title>
        <authorList>
            <person name="Choi D.G."/>
            <person name="Kim J.M."/>
            <person name="Lee J.K."/>
            <person name="Baek J.H."/>
            <person name="Jeon C.O."/>
        </authorList>
    </citation>
    <scope>NUCLEOTIDE SEQUENCE</scope>
    <source>
        <strain evidence="1">KJ51-3</strain>
    </source>
</reference>
<dbReference type="RefSeq" id="WP_265218864.1">
    <property type="nucleotide sequence ID" value="NZ_JAPEUL010000007.1"/>
</dbReference>
<protein>
    <submittedName>
        <fullName evidence="1">Uncharacterized protein</fullName>
    </submittedName>
</protein>
<dbReference type="Proteomes" id="UP001431181">
    <property type="component" value="Unassembled WGS sequence"/>
</dbReference>
<name>A0ABT3KGI3_9GAMM</name>
<dbReference type="EMBL" id="JAPEUL010000007">
    <property type="protein sequence ID" value="MCW4629647.1"/>
    <property type="molecule type" value="Genomic_DNA"/>
</dbReference>
<keyword evidence="2" id="KW-1185">Reference proteome</keyword>
<organism evidence="1 2">
    <name type="scientific">Marinomonas rhodophyticola</name>
    <dbReference type="NCBI Taxonomy" id="2992803"/>
    <lineage>
        <taxon>Bacteria</taxon>
        <taxon>Pseudomonadati</taxon>
        <taxon>Pseudomonadota</taxon>
        <taxon>Gammaproteobacteria</taxon>
        <taxon>Oceanospirillales</taxon>
        <taxon>Oceanospirillaceae</taxon>
        <taxon>Marinomonas</taxon>
    </lineage>
</organism>
<sequence length="78" mass="8833">MEDLFDHEAFSLVSLTAGFNASVHIDTDVLNMFKVENVENRTVMIVKSGKQLQVLMPVKSAKIQTLTNTMLRTQYQCI</sequence>
<accession>A0ABT3KGI3</accession>
<comment type="caution">
    <text evidence="1">The sequence shown here is derived from an EMBL/GenBank/DDBJ whole genome shotgun (WGS) entry which is preliminary data.</text>
</comment>
<evidence type="ECO:0000313" key="2">
    <source>
        <dbReference type="Proteomes" id="UP001431181"/>
    </source>
</evidence>
<proteinExistence type="predicted"/>
<gene>
    <name evidence="1" type="ORF">ONZ52_12040</name>
</gene>